<accession>A0A411KW16</accession>
<name>A0A411KW16_KLEPN</name>
<keyword evidence="1" id="KW-0614">Plasmid</keyword>
<geneLocation type="plasmid" evidence="1">
    <name>pLSH-KPN148-1</name>
</geneLocation>
<protein>
    <submittedName>
        <fullName evidence="1">Uncharacterized protein</fullName>
    </submittedName>
</protein>
<sequence>MMVVIFVTYLVSRLLLKLWELYDQPDGDD</sequence>
<organism evidence="1">
    <name type="scientific">Klebsiella pneumoniae</name>
    <dbReference type="NCBI Taxonomy" id="573"/>
    <lineage>
        <taxon>Bacteria</taxon>
        <taxon>Pseudomonadati</taxon>
        <taxon>Pseudomonadota</taxon>
        <taxon>Gammaproteobacteria</taxon>
        <taxon>Enterobacterales</taxon>
        <taxon>Enterobacteriaceae</taxon>
        <taxon>Klebsiella/Raoultella group</taxon>
        <taxon>Klebsiella</taxon>
        <taxon>Klebsiella pneumoniae complex</taxon>
    </lineage>
</organism>
<reference evidence="1" key="1">
    <citation type="submission" date="2019-01" db="EMBL/GenBank/DDBJ databases">
        <authorList>
            <person name="Huang J."/>
        </authorList>
    </citation>
    <scope>NUCLEOTIDE SEQUENCE</scope>
    <source>
        <strain evidence="1">LSH-KPN148</strain>
        <plasmid evidence="1">pLSH-KPN148-1</plasmid>
    </source>
</reference>
<proteinExistence type="predicted"/>
<dbReference type="AlphaFoldDB" id="A0A411KW16"/>
<dbReference type="EMBL" id="MK396843">
    <property type="protein sequence ID" value="QBC88675.1"/>
    <property type="molecule type" value="Genomic_DNA"/>
</dbReference>
<gene>
    <name evidence="1" type="ORF">pLSH-KPN148-1_37</name>
</gene>
<evidence type="ECO:0000313" key="1">
    <source>
        <dbReference type="EMBL" id="QBC88675.1"/>
    </source>
</evidence>